<accession>A0A445BMH7</accession>
<organism evidence="2 3">
    <name type="scientific">Arachis hypogaea</name>
    <name type="common">Peanut</name>
    <dbReference type="NCBI Taxonomy" id="3818"/>
    <lineage>
        <taxon>Eukaryota</taxon>
        <taxon>Viridiplantae</taxon>
        <taxon>Streptophyta</taxon>
        <taxon>Embryophyta</taxon>
        <taxon>Tracheophyta</taxon>
        <taxon>Spermatophyta</taxon>
        <taxon>Magnoliopsida</taxon>
        <taxon>eudicotyledons</taxon>
        <taxon>Gunneridae</taxon>
        <taxon>Pentapetalae</taxon>
        <taxon>rosids</taxon>
        <taxon>fabids</taxon>
        <taxon>Fabales</taxon>
        <taxon>Fabaceae</taxon>
        <taxon>Papilionoideae</taxon>
        <taxon>50 kb inversion clade</taxon>
        <taxon>dalbergioids sensu lato</taxon>
        <taxon>Dalbergieae</taxon>
        <taxon>Pterocarpus clade</taxon>
        <taxon>Arachis</taxon>
    </lineage>
</organism>
<evidence type="ECO:0000313" key="3">
    <source>
        <dbReference type="Proteomes" id="UP000289738"/>
    </source>
</evidence>
<protein>
    <submittedName>
        <fullName evidence="2">Uncharacterized protein</fullName>
    </submittedName>
</protein>
<gene>
    <name evidence="2" type="ORF">Ahy_A09g045522</name>
</gene>
<evidence type="ECO:0000256" key="1">
    <source>
        <dbReference type="SAM" id="MobiDB-lite"/>
    </source>
</evidence>
<evidence type="ECO:0000313" key="2">
    <source>
        <dbReference type="EMBL" id="RYR39885.1"/>
    </source>
</evidence>
<dbReference type="AlphaFoldDB" id="A0A445BMH7"/>
<dbReference type="EMBL" id="SDMP01000009">
    <property type="protein sequence ID" value="RYR39885.1"/>
    <property type="molecule type" value="Genomic_DNA"/>
</dbReference>
<feature type="region of interest" description="Disordered" evidence="1">
    <location>
        <begin position="1"/>
        <end position="20"/>
    </location>
</feature>
<name>A0A445BMH7_ARAHY</name>
<proteinExistence type="predicted"/>
<dbReference type="Proteomes" id="UP000289738">
    <property type="component" value="Chromosome A09"/>
</dbReference>
<reference evidence="2 3" key="1">
    <citation type="submission" date="2019-01" db="EMBL/GenBank/DDBJ databases">
        <title>Sequencing of cultivated peanut Arachis hypogaea provides insights into genome evolution and oil improvement.</title>
        <authorList>
            <person name="Chen X."/>
        </authorList>
    </citation>
    <scope>NUCLEOTIDE SEQUENCE [LARGE SCALE GENOMIC DNA]</scope>
    <source>
        <strain evidence="3">cv. Fuhuasheng</strain>
        <tissue evidence="2">Leaves</tissue>
    </source>
</reference>
<sequence>MFMFFKKKKEERKEEEGNDSARTYCHQPLAAAALSVLNTSQRRHVEGFEPEDDKLENASIDSTTLHSLFFQLLTTDFTPSTSIDPQPKLAPFDLSKLLLTTLDFWMRMNSKAFPSNTPSPITMLLTPILLSLSPIPTKSCGITYHLTILKYKLHEKTPAFPGISIRFDSINHNGNKDKLNRKGNNKVRYIFRFVSFRFVPTRRTLEFIIQRQPHTQTHCISFIHKPRPISSVYSQIRHSIHLALCFPTLPSLTTTLPPPQPLTRTPSAATSAAEDLHCSSIPLFITHDIQGFAVGQIRM</sequence>
<feature type="compositionally biased region" description="Basic residues" evidence="1">
    <location>
        <begin position="1"/>
        <end position="10"/>
    </location>
</feature>
<keyword evidence="3" id="KW-1185">Reference proteome</keyword>
<comment type="caution">
    <text evidence="2">The sequence shown here is derived from an EMBL/GenBank/DDBJ whole genome shotgun (WGS) entry which is preliminary data.</text>
</comment>